<evidence type="ECO:0000313" key="2">
    <source>
        <dbReference type="Proteomes" id="UP000092993"/>
    </source>
</evidence>
<dbReference type="EMBL" id="LUGG01000002">
    <property type="protein sequence ID" value="OBZ77390.1"/>
    <property type="molecule type" value="Genomic_DNA"/>
</dbReference>
<name>A0A1C7MKM1_GRIFR</name>
<gene>
    <name evidence="1" type="ORF">A0H81_02339</name>
</gene>
<reference evidence="1 2" key="1">
    <citation type="submission" date="2016-03" db="EMBL/GenBank/DDBJ databases">
        <title>Whole genome sequencing of Grifola frondosa 9006-11.</title>
        <authorList>
            <person name="Min B."/>
            <person name="Park H."/>
            <person name="Kim J.-G."/>
            <person name="Cho H."/>
            <person name="Oh Y.-L."/>
            <person name="Kong W.-S."/>
            <person name="Choi I.-G."/>
        </authorList>
    </citation>
    <scope>NUCLEOTIDE SEQUENCE [LARGE SCALE GENOMIC DNA]</scope>
    <source>
        <strain evidence="1 2">9006-11</strain>
    </source>
</reference>
<accession>A0A1C7MKM1</accession>
<protein>
    <submittedName>
        <fullName evidence="1">Uncharacterized protein</fullName>
    </submittedName>
</protein>
<proteinExistence type="predicted"/>
<evidence type="ECO:0000313" key="1">
    <source>
        <dbReference type="EMBL" id="OBZ77390.1"/>
    </source>
</evidence>
<dbReference type="Proteomes" id="UP000092993">
    <property type="component" value="Unassembled WGS sequence"/>
</dbReference>
<comment type="caution">
    <text evidence="1">The sequence shown here is derived from an EMBL/GenBank/DDBJ whole genome shotgun (WGS) entry which is preliminary data.</text>
</comment>
<organism evidence="1 2">
    <name type="scientific">Grifola frondosa</name>
    <name type="common">Maitake</name>
    <name type="synonym">Polyporus frondosus</name>
    <dbReference type="NCBI Taxonomy" id="5627"/>
    <lineage>
        <taxon>Eukaryota</taxon>
        <taxon>Fungi</taxon>
        <taxon>Dikarya</taxon>
        <taxon>Basidiomycota</taxon>
        <taxon>Agaricomycotina</taxon>
        <taxon>Agaricomycetes</taxon>
        <taxon>Polyporales</taxon>
        <taxon>Grifolaceae</taxon>
        <taxon>Grifola</taxon>
    </lineage>
</organism>
<keyword evidence="2" id="KW-1185">Reference proteome</keyword>
<sequence>MVGRQIDGEKDSSRLTSLHAHHDCAVPRCLKDLPIRYWRRFFGGAINGERPSWYSVRRADSCAARAIRAGVGDDA</sequence>
<dbReference type="AlphaFoldDB" id="A0A1C7MKM1"/>